<dbReference type="AlphaFoldDB" id="A0A4P8YMC9"/>
<evidence type="ECO:0000313" key="1">
    <source>
        <dbReference type="EMBL" id="QCT21995.1"/>
    </source>
</evidence>
<sequence>MMGNRSLILSGMLLWAGNGIAVAEPLPIELEPIRNSMRDNAGDLARLYQELSIISITPGISAANFRADHNASDPLDIDSWKLAPSYAFDIGVDGFRPYIEGTFGYVRSDQNLDLGDSDYLRLDTKTLSALGGVGAEFDIASNTILRPMVLVGYSHTSNDASSAGFLGDTLYSAGRGVIADFKMRSMLYGGALELEQRHRWENDVKLTANLRYDYLVDDIYSASDSSLEERNEFNVLTGATELNGPTDLAPFGLPLRWIGFITGTYMPDTRGDIGFDYFVEIGGGIELVDNGVIPGIEGVSLRGSGIVGDGVEGWSVGLSAEF</sequence>
<gene>
    <name evidence="1" type="ORF">FEM41_21265</name>
</gene>
<dbReference type="EMBL" id="CP040428">
    <property type="protein sequence ID" value="QCT21995.1"/>
    <property type="molecule type" value="Genomic_DNA"/>
</dbReference>
<dbReference type="OrthoDB" id="8579419at2"/>
<keyword evidence="2" id="KW-1185">Reference proteome</keyword>
<dbReference type="RefSeq" id="WP_138098191.1">
    <property type="nucleotide sequence ID" value="NZ_CP040428.1"/>
</dbReference>
<evidence type="ECO:0000313" key="2">
    <source>
        <dbReference type="Proteomes" id="UP000302163"/>
    </source>
</evidence>
<dbReference type="InterPro" id="IPR036709">
    <property type="entry name" value="Autotransporte_beta_dom_sf"/>
</dbReference>
<protein>
    <recommendedName>
        <fullName evidence="3">Autotransporter domain-containing protein</fullName>
    </recommendedName>
</protein>
<name>A0A4P8YMC9_9ENTR</name>
<dbReference type="Proteomes" id="UP000302163">
    <property type="component" value="Chromosome"/>
</dbReference>
<proteinExistence type="predicted"/>
<evidence type="ECO:0008006" key="3">
    <source>
        <dbReference type="Google" id="ProtNLM"/>
    </source>
</evidence>
<accession>A0A4P8YMC9</accession>
<organism evidence="1 2">
    <name type="scientific">Jejubacter calystegiae</name>
    <dbReference type="NCBI Taxonomy" id="2579935"/>
    <lineage>
        <taxon>Bacteria</taxon>
        <taxon>Pseudomonadati</taxon>
        <taxon>Pseudomonadota</taxon>
        <taxon>Gammaproteobacteria</taxon>
        <taxon>Enterobacterales</taxon>
        <taxon>Enterobacteriaceae</taxon>
        <taxon>Jejubacter</taxon>
    </lineage>
</organism>
<dbReference type="SUPFAM" id="SSF103515">
    <property type="entry name" value="Autotransporter"/>
    <property type="match status" value="1"/>
</dbReference>
<reference evidence="1 2" key="1">
    <citation type="submission" date="2019-05" db="EMBL/GenBank/DDBJ databases">
        <title>Complete genome sequence of Izhakiella calystegiae KSNA2, an endophyte isolated from beach morning glory (Calystegia soldanella).</title>
        <authorList>
            <person name="Jiang L."/>
            <person name="Jeong J.C."/>
            <person name="Kim C.Y."/>
            <person name="Kim D.H."/>
            <person name="Kim S.W."/>
            <person name="Lee j."/>
        </authorList>
    </citation>
    <scope>NUCLEOTIDE SEQUENCE [LARGE SCALE GENOMIC DNA]</scope>
    <source>
        <strain evidence="1 2">KSNA2</strain>
    </source>
</reference>
<dbReference type="KEGG" id="izh:FEM41_21265"/>